<evidence type="ECO:0000313" key="2">
    <source>
        <dbReference type="EMBL" id="MDT2517118.1"/>
    </source>
</evidence>
<gene>
    <name evidence="2" type="ORF">P7D79_23175</name>
</gene>
<name>A0ABD5FGQ4_ENTAV</name>
<proteinExistence type="predicted"/>
<dbReference type="RefSeq" id="WP_311917258.1">
    <property type="nucleotide sequence ID" value="NZ_JARPWA010000001.1"/>
</dbReference>
<dbReference type="AlphaFoldDB" id="A0ABD5FGQ4"/>
<evidence type="ECO:0000313" key="3">
    <source>
        <dbReference type="Proteomes" id="UP001264335"/>
    </source>
</evidence>
<dbReference type="InterPro" id="IPR023385">
    <property type="entry name" value="YopX-like_C"/>
</dbReference>
<accession>A0ABD5FGQ4</accession>
<dbReference type="Proteomes" id="UP001264335">
    <property type="component" value="Unassembled WGS sequence"/>
</dbReference>
<dbReference type="SUPFAM" id="SSF159006">
    <property type="entry name" value="YopX-like"/>
    <property type="match status" value="1"/>
</dbReference>
<feature type="domain" description="YopX protein" evidence="1">
    <location>
        <begin position="4"/>
        <end position="129"/>
    </location>
</feature>
<comment type="caution">
    <text evidence="2">The sequence shown here is derived from an EMBL/GenBank/DDBJ whole genome shotgun (WGS) entry which is preliminary data.</text>
</comment>
<dbReference type="Pfam" id="PF09643">
    <property type="entry name" value="YopX"/>
    <property type="match status" value="1"/>
</dbReference>
<dbReference type="InterPro" id="IPR019096">
    <property type="entry name" value="YopX_protein"/>
</dbReference>
<reference evidence="2 3" key="1">
    <citation type="submission" date="2023-03" db="EMBL/GenBank/DDBJ databases">
        <authorList>
            <person name="Shen W."/>
            <person name="Cai J."/>
        </authorList>
    </citation>
    <scope>NUCLEOTIDE SEQUENCE [LARGE SCALE GENOMIC DNA]</scope>
    <source>
        <strain evidence="2 3">Y2</strain>
    </source>
</reference>
<evidence type="ECO:0000259" key="1">
    <source>
        <dbReference type="Pfam" id="PF09643"/>
    </source>
</evidence>
<sequence>MIPKFRAWLLEEREMQNVLAFDTRGHSFFGIEGTHITVEGWCDFFEVDKQAVLMQSAGPKDKNGREIFDGDFLTDGEERWIVRYSETECGFTASGVGKSGCWSLYHLANGSKKGRLIEVIGNKYENPELSKFR</sequence>
<dbReference type="EMBL" id="JARPWY010000189">
    <property type="protein sequence ID" value="MDT2517118.1"/>
    <property type="molecule type" value="Genomic_DNA"/>
</dbReference>
<organism evidence="2 3">
    <name type="scientific">Enterococcus avium</name>
    <name type="common">Streptococcus avium</name>
    <dbReference type="NCBI Taxonomy" id="33945"/>
    <lineage>
        <taxon>Bacteria</taxon>
        <taxon>Bacillati</taxon>
        <taxon>Bacillota</taxon>
        <taxon>Bacilli</taxon>
        <taxon>Lactobacillales</taxon>
        <taxon>Enterococcaceae</taxon>
        <taxon>Enterococcus</taxon>
    </lineage>
</organism>
<protein>
    <submittedName>
        <fullName evidence="2">YopX family protein</fullName>
    </submittedName>
</protein>
<dbReference type="Gene3D" id="2.30.30.290">
    <property type="entry name" value="YopX-like domains"/>
    <property type="match status" value="1"/>
</dbReference>